<sequence length="539" mass="59991">MRSISSKMFFIVGVVFAGMVIFGFIFWFNVDKIYMREKVTFTVNSQIVELGIYENDFLVAVQTKDFNLLKDTIEHFERKLEEMEKVRENFNNRQRELFESSIISLKKLIESVKNIDIQNIDQETFQNFVHIQFQVRKLLLELVDLLKENTSNAMKNLILSTIFVLVVVGSIVIIIVLLITRGLITPLKKASVLVENLSNGVLNVEIEKIKSKDEIGRMAQSVEKLREKLFDVIEGINNSSSELSANSEELSAVSEEISTNLNSVSEGIDKLSKEAQDNSAALQEITASIEEFAASADVNAKAAQDMLEKTNELHNLSDKSTKKVSEIVDKIKNTKELSDITKRSLEKLLQMAGNINTIVNTINAISEQTNLLALNAAIEAARAGEAGKGFAIVADEIRKLAEESKNATQQIVQILESISTGIVNSSDFVEKTTHSINDVAVSSEKIMHIFESIKEMLKEVREKVEIVASNTQEQSTGIEEMSAAVTRLNTLLSTTAEVTEDANAALQESNGAVEEMSASIQSLASIAQHLQRKIEYFKL</sequence>
<keyword evidence="9" id="KW-1185">Reference proteome</keyword>
<protein>
    <submittedName>
        <fullName evidence="8">Chemotaxis protein</fullName>
    </submittedName>
</protein>
<dbReference type="EMBL" id="LBFC01000018">
    <property type="protein sequence ID" value="ONN27331.1"/>
    <property type="molecule type" value="Genomic_DNA"/>
</dbReference>
<reference evidence="8 9" key="1">
    <citation type="submission" date="2015-06" db="EMBL/GenBank/DDBJ databases">
        <title>Genome sequencing of Thermotogales isolates from hydrothermal vents.</title>
        <authorList>
            <person name="Haverkamp T.H."/>
            <person name="Kublanov I.V."/>
            <person name="Nesbo C.L."/>
        </authorList>
    </citation>
    <scope>NUCLEOTIDE SEQUENCE [LARGE SCALE GENOMIC DNA]</scope>
    <source>
        <strain evidence="9">ik275mar</strain>
    </source>
</reference>
<evidence type="ECO:0000259" key="7">
    <source>
        <dbReference type="PROSITE" id="PS50885"/>
    </source>
</evidence>
<dbReference type="SMART" id="SM00283">
    <property type="entry name" value="MA"/>
    <property type="match status" value="1"/>
</dbReference>
<dbReference type="InterPro" id="IPR004090">
    <property type="entry name" value="Chemotax_Me-accpt_rcpt"/>
</dbReference>
<evidence type="ECO:0000256" key="5">
    <source>
        <dbReference type="SAM" id="Phobius"/>
    </source>
</evidence>
<dbReference type="CDD" id="cd06225">
    <property type="entry name" value="HAMP"/>
    <property type="match status" value="1"/>
</dbReference>
<dbReference type="Gene3D" id="6.10.340.10">
    <property type="match status" value="1"/>
</dbReference>
<dbReference type="Pfam" id="PF00015">
    <property type="entry name" value="MCPsignal"/>
    <property type="match status" value="1"/>
</dbReference>
<keyword evidence="5" id="KW-1133">Transmembrane helix</keyword>
<dbReference type="SUPFAM" id="SSF58104">
    <property type="entry name" value="Methyl-accepting chemotaxis protein (MCP) signaling domain"/>
    <property type="match status" value="1"/>
</dbReference>
<keyword evidence="5" id="KW-0812">Transmembrane</keyword>
<keyword evidence="5" id="KW-0472">Membrane</keyword>
<dbReference type="PANTHER" id="PTHR32089">
    <property type="entry name" value="METHYL-ACCEPTING CHEMOTAXIS PROTEIN MCPB"/>
    <property type="match status" value="1"/>
</dbReference>
<dbReference type="Gene3D" id="1.10.287.950">
    <property type="entry name" value="Methyl-accepting chemotaxis protein"/>
    <property type="match status" value="1"/>
</dbReference>
<dbReference type="InterPro" id="IPR003660">
    <property type="entry name" value="HAMP_dom"/>
</dbReference>
<evidence type="ECO:0000256" key="4">
    <source>
        <dbReference type="SAM" id="Coils"/>
    </source>
</evidence>
<feature type="transmembrane region" description="Helical" evidence="5">
    <location>
        <begin position="6"/>
        <end position="28"/>
    </location>
</feature>
<gene>
    <name evidence="8" type="ORF">XJ44_04740</name>
</gene>
<comment type="caution">
    <text evidence="8">The sequence shown here is derived from an EMBL/GenBank/DDBJ whole genome shotgun (WGS) entry which is preliminary data.</text>
</comment>
<comment type="similarity">
    <text evidence="2">Belongs to the methyl-accepting chemotaxis (MCP) protein family.</text>
</comment>
<dbReference type="Pfam" id="PF00672">
    <property type="entry name" value="HAMP"/>
    <property type="match status" value="1"/>
</dbReference>
<evidence type="ECO:0000259" key="6">
    <source>
        <dbReference type="PROSITE" id="PS50111"/>
    </source>
</evidence>
<accession>A0ABX3IHM3</accession>
<feature type="transmembrane region" description="Helical" evidence="5">
    <location>
        <begin position="157"/>
        <end position="179"/>
    </location>
</feature>
<evidence type="ECO:0000313" key="8">
    <source>
        <dbReference type="EMBL" id="ONN27331.1"/>
    </source>
</evidence>
<dbReference type="PRINTS" id="PR00260">
    <property type="entry name" value="CHEMTRNSDUCR"/>
</dbReference>
<keyword evidence="4" id="KW-0175">Coiled coil</keyword>
<proteinExistence type="inferred from homology"/>
<evidence type="ECO:0000313" key="9">
    <source>
        <dbReference type="Proteomes" id="UP000242616"/>
    </source>
</evidence>
<dbReference type="PROSITE" id="PS50111">
    <property type="entry name" value="CHEMOTAXIS_TRANSDUC_2"/>
    <property type="match status" value="1"/>
</dbReference>
<dbReference type="InterPro" id="IPR004089">
    <property type="entry name" value="MCPsignal_dom"/>
</dbReference>
<dbReference type="Proteomes" id="UP000242616">
    <property type="component" value="Unassembled WGS sequence"/>
</dbReference>
<organism evidence="8 9">
    <name type="scientific">Thermosipho affectus</name>
    <dbReference type="NCBI Taxonomy" id="660294"/>
    <lineage>
        <taxon>Bacteria</taxon>
        <taxon>Thermotogati</taxon>
        <taxon>Thermotogota</taxon>
        <taxon>Thermotogae</taxon>
        <taxon>Thermotogales</taxon>
        <taxon>Fervidobacteriaceae</taxon>
        <taxon>Thermosipho</taxon>
    </lineage>
</organism>
<dbReference type="PROSITE" id="PS50885">
    <property type="entry name" value="HAMP"/>
    <property type="match status" value="1"/>
</dbReference>
<evidence type="ECO:0000256" key="2">
    <source>
        <dbReference type="ARBA" id="ARBA00029447"/>
    </source>
</evidence>
<name>A0ABX3IHM3_9BACT</name>
<feature type="domain" description="HAMP" evidence="7">
    <location>
        <begin position="181"/>
        <end position="234"/>
    </location>
</feature>
<feature type="domain" description="Methyl-accepting transducer" evidence="6">
    <location>
        <begin position="253"/>
        <end position="489"/>
    </location>
</feature>
<keyword evidence="1 3" id="KW-0807">Transducer</keyword>
<dbReference type="SMART" id="SM00304">
    <property type="entry name" value="HAMP"/>
    <property type="match status" value="1"/>
</dbReference>
<feature type="coiled-coil region" evidence="4">
    <location>
        <begin position="66"/>
        <end position="100"/>
    </location>
</feature>
<dbReference type="CDD" id="cd11386">
    <property type="entry name" value="MCP_signal"/>
    <property type="match status" value="1"/>
</dbReference>
<evidence type="ECO:0000256" key="1">
    <source>
        <dbReference type="ARBA" id="ARBA00023224"/>
    </source>
</evidence>
<dbReference type="PANTHER" id="PTHR32089:SF112">
    <property type="entry name" value="LYSOZYME-LIKE PROTEIN-RELATED"/>
    <property type="match status" value="1"/>
</dbReference>
<evidence type="ECO:0000256" key="3">
    <source>
        <dbReference type="PROSITE-ProRule" id="PRU00284"/>
    </source>
</evidence>